<evidence type="ECO:0000313" key="1">
    <source>
        <dbReference type="EMBL" id="RCH84010.1"/>
    </source>
</evidence>
<evidence type="ECO:0000313" key="2">
    <source>
        <dbReference type="Proteomes" id="UP000252139"/>
    </source>
</evidence>
<protein>
    <submittedName>
        <fullName evidence="1">Uncharacterized protein</fullName>
    </submittedName>
</protein>
<dbReference type="OrthoDB" id="2272203at2759"/>
<dbReference type="Proteomes" id="UP000252139">
    <property type="component" value="Unassembled WGS sequence"/>
</dbReference>
<accession>A0A367J264</accession>
<gene>
    <name evidence="1" type="ORF">CU097_002797</name>
</gene>
<name>A0A367J264_RHIAZ</name>
<reference evidence="1 2" key="1">
    <citation type="journal article" date="2018" name="G3 (Bethesda)">
        <title>Phylogenetic and Phylogenomic Definition of Rhizopus Species.</title>
        <authorList>
            <person name="Gryganskyi A.P."/>
            <person name="Golan J."/>
            <person name="Dolatabadi S."/>
            <person name="Mondo S."/>
            <person name="Robb S."/>
            <person name="Idnurm A."/>
            <person name="Muszewska A."/>
            <person name="Steczkiewicz K."/>
            <person name="Masonjones S."/>
            <person name="Liao H.L."/>
            <person name="Gajdeczka M.T."/>
            <person name="Anike F."/>
            <person name="Vuek A."/>
            <person name="Anishchenko I.M."/>
            <person name="Voigt K."/>
            <person name="de Hoog G.S."/>
            <person name="Smith M.E."/>
            <person name="Heitman J."/>
            <person name="Vilgalys R."/>
            <person name="Stajich J.E."/>
        </authorList>
    </citation>
    <scope>NUCLEOTIDE SEQUENCE [LARGE SCALE GENOMIC DNA]</scope>
    <source>
        <strain evidence="1 2">CBS 357.93</strain>
    </source>
</reference>
<proteinExistence type="predicted"/>
<comment type="caution">
    <text evidence="1">The sequence shown here is derived from an EMBL/GenBank/DDBJ whole genome shotgun (WGS) entry which is preliminary data.</text>
</comment>
<sequence>MREFLVESTDSISAYWDHLKNEADFITIGYARKFPTEENDVSRTRLLQLMVDKLYFRMKCEEVYISLCCFANEPILELIKGCNGGITDLTKCINYTQQHIRLAIIDYAGRSTSLNDIQKFLDTYPNIQEIAIDHGKSIEIQTQRQLLERNDAEKLNCLPSLVQRSKYIRLAAFIFQYHA</sequence>
<dbReference type="AlphaFoldDB" id="A0A367J264"/>
<dbReference type="EMBL" id="PJQL01002486">
    <property type="protein sequence ID" value="RCH84010.1"/>
    <property type="molecule type" value="Genomic_DNA"/>
</dbReference>
<organism evidence="1 2">
    <name type="scientific">Rhizopus azygosporus</name>
    <name type="common">Rhizopus microsporus var. azygosporus</name>
    <dbReference type="NCBI Taxonomy" id="86630"/>
    <lineage>
        <taxon>Eukaryota</taxon>
        <taxon>Fungi</taxon>
        <taxon>Fungi incertae sedis</taxon>
        <taxon>Mucoromycota</taxon>
        <taxon>Mucoromycotina</taxon>
        <taxon>Mucoromycetes</taxon>
        <taxon>Mucorales</taxon>
        <taxon>Mucorineae</taxon>
        <taxon>Rhizopodaceae</taxon>
        <taxon>Rhizopus</taxon>
    </lineage>
</organism>
<keyword evidence="2" id="KW-1185">Reference proteome</keyword>